<dbReference type="Gene3D" id="1.10.10.10">
    <property type="entry name" value="Winged helix-like DNA-binding domain superfamily/Winged helix DNA-binding domain"/>
    <property type="match status" value="1"/>
</dbReference>
<dbReference type="PANTHER" id="PTHR33154:SF28">
    <property type="entry name" value="HTH-TYPE TRANSCRIPTIONAL REGULATOR YGAV-RELATED"/>
    <property type="match status" value="1"/>
</dbReference>
<keyword evidence="1" id="KW-0805">Transcription regulation</keyword>
<name>A0ABT9HNX2_9SPHN</name>
<sequence length="114" mass="12833">MSFDEQIDLFKAIGHPVRFRVLQSLSRSEKSVGEIEKDTKVSQPGLSQQLAILRKAELVTTRREAKMVFYSLEREKIDQIADSLVKLVGAPPGLRDNHKKPTPGAANFARVMRD</sequence>
<keyword evidence="2" id="KW-0238">DNA-binding</keyword>
<dbReference type="EMBL" id="JAVAIM010000001">
    <property type="protein sequence ID" value="MDP4574816.1"/>
    <property type="molecule type" value="Genomic_DNA"/>
</dbReference>
<dbReference type="InterPro" id="IPR001845">
    <property type="entry name" value="HTH_ArsR_DNA-bd_dom"/>
</dbReference>
<evidence type="ECO:0000313" key="6">
    <source>
        <dbReference type="EMBL" id="MDP4574816.1"/>
    </source>
</evidence>
<evidence type="ECO:0000256" key="3">
    <source>
        <dbReference type="ARBA" id="ARBA00023163"/>
    </source>
</evidence>
<dbReference type="RefSeq" id="WP_305932186.1">
    <property type="nucleotide sequence ID" value="NZ_JAVAIM010000001.1"/>
</dbReference>
<evidence type="ECO:0000256" key="4">
    <source>
        <dbReference type="SAM" id="MobiDB-lite"/>
    </source>
</evidence>
<accession>A0ABT9HNX2</accession>
<dbReference type="InterPro" id="IPR036390">
    <property type="entry name" value="WH_DNA-bd_sf"/>
</dbReference>
<protein>
    <submittedName>
        <fullName evidence="6">Metalloregulator ArsR/SmtB family transcription factor</fullName>
    </submittedName>
</protein>
<keyword evidence="3" id="KW-0804">Transcription</keyword>
<dbReference type="SUPFAM" id="SSF46785">
    <property type="entry name" value="Winged helix' DNA-binding domain"/>
    <property type="match status" value="1"/>
</dbReference>
<evidence type="ECO:0000256" key="1">
    <source>
        <dbReference type="ARBA" id="ARBA00023015"/>
    </source>
</evidence>
<dbReference type="CDD" id="cd00090">
    <property type="entry name" value="HTH_ARSR"/>
    <property type="match status" value="1"/>
</dbReference>
<feature type="region of interest" description="Disordered" evidence="4">
    <location>
        <begin position="91"/>
        <end position="114"/>
    </location>
</feature>
<reference evidence="6 7" key="1">
    <citation type="submission" date="2023-08" db="EMBL/GenBank/DDBJ databases">
        <title>genomic of G39.</title>
        <authorList>
            <person name="Wang Y."/>
        </authorList>
    </citation>
    <scope>NUCLEOTIDE SEQUENCE [LARGE SCALE GENOMIC DNA]</scope>
    <source>
        <strain evidence="6 7">G39</strain>
    </source>
</reference>
<keyword evidence="7" id="KW-1185">Reference proteome</keyword>
<dbReference type="SMART" id="SM00418">
    <property type="entry name" value="HTH_ARSR"/>
    <property type="match status" value="1"/>
</dbReference>
<organism evidence="6 7">
    <name type="scientific">Qipengyuania profundimaris</name>
    <dbReference type="NCBI Taxonomy" id="3067652"/>
    <lineage>
        <taxon>Bacteria</taxon>
        <taxon>Pseudomonadati</taxon>
        <taxon>Pseudomonadota</taxon>
        <taxon>Alphaproteobacteria</taxon>
        <taxon>Sphingomonadales</taxon>
        <taxon>Erythrobacteraceae</taxon>
        <taxon>Qipengyuania</taxon>
    </lineage>
</organism>
<dbReference type="InterPro" id="IPR051081">
    <property type="entry name" value="HTH_MetalResp_TranReg"/>
</dbReference>
<dbReference type="Pfam" id="PF01022">
    <property type="entry name" value="HTH_5"/>
    <property type="match status" value="1"/>
</dbReference>
<gene>
    <name evidence="6" type="ORF">Q9K02_06635</name>
</gene>
<dbReference type="Proteomes" id="UP001240639">
    <property type="component" value="Unassembled WGS sequence"/>
</dbReference>
<evidence type="ECO:0000259" key="5">
    <source>
        <dbReference type="PROSITE" id="PS50987"/>
    </source>
</evidence>
<evidence type="ECO:0000256" key="2">
    <source>
        <dbReference type="ARBA" id="ARBA00023125"/>
    </source>
</evidence>
<proteinExistence type="predicted"/>
<evidence type="ECO:0000313" key="7">
    <source>
        <dbReference type="Proteomes" id="UP001240639"/>
    </source>
</evidence>
<dbReference type="InterPro" id="IPR011991">
    <property type="entry name" value="ArsR-like_HTH"/>
</dbReference>
<dbReference type="InterPro" id="IPR036388">
    <property type="entry name" value="WH-like_DNA-bd_sf"/>
</dbReference>
<dbReference type="PRINTS" id="PR00778">
    <property type="entry name" value="HTHARSR"/>
</dbReference>
<dbReference type="NCBIfam" id="NF033788">
    <property type="entry name" value="HTH_metalloreg"/>
    <property type="match status" value="1"/>
</dbReference>
<dbReference type="PANTHER" id="PTHR33154">
    <property type="entry name" value="TRANSCRIPTIONAL REGULATOR, ARSR FAMILY"/>
    <property type="match status" value="1"/>
</dbReference>
<comment type="caution">
    <text evidence="6">The sequence shown here is derived from an EMBL/GenBank/DDBJ whole genome shotgun (WGS) entry which is preliminary data.</text>
</comment>
<dbReference type="PROSITE" id="PS50987">
    <property type="entry name" value="HTH_ARSR_2"/>
    <property type="match status" value="1"/>
</dbReference>
<feature type="domain" description="HTH arsR-type" evidence="5">
    <location>
        <begin position="1"/>
        <end position="92"/>
    </location>
</feature>